<dbReference type="InterPro" id="IPR050272">
    <property type="entry name" value="Isochorismatase-like_hydrls"/>
</dbReference>
<dbReference type="Gene3D" id="3.40.50.850">
    <property type="entry name" value="Isochorismatase-like"/>
    <property type="match status" value="1"/>
</dbReference>
<dbReference type="GO" id="GO:0016787">
    <property type="term" value="F:hydrolase activity"/>
    <property type="evidence" value="ECO:0007669"/>
    <property type="project" value="UniProtKB-KW"/>
</dbReference>
<dbReference type="CDD" id="cd01014">
    <property type="entry name" value="nicotinamidase_related"/>
    <property type="match status" value="1"/>
</dbReference>
<dbReference type="PANTHER" id="PTHR43540">
    <property type="entry name" value="PEROXYUREIDOACRYLATE/UREIDOACRYLATE AMIDOHYDROLASE-RELATED"/>
    <property type="match status" value="1"/>
</dbReference>
<reference evidence="3" key="2">
    <citation type="submission" date="2020-09" db="EMBL/GenBank/DDBJ databases">
        <authorList>
            <person name="Sun Q."/>
            <person name="Kim S."/>
        </authorList>
    </citation>
    <scope>NUCLEOTIDE SEQUENCE</scope>
    <source>
        <strain evidence="3">KCTC 32182</strain>
    </source>
</reference>
<reference evidence="3" key="1">
    <citation type="journal article" date="2014" name="Int. J. Syst. Evol. Microbiol.">
        <title>Complete genome sequence of Corynebacterium casei LMG S-19264T (=DSM 44701T), isolated from a smear-ripened cheese.</title>
        <authorList>
            <consortium name="US DOE Joint Genome Institute (JGI-PGF)"/>
            <person name="Walter F."/>
            <person name="Albersmeier A."/>
            <person name="Kalinowski J."/>
            <person name="Ruckert C."/>
        </authorList>
    </citation>
    <scope>NUCLEOTIDE SEQUENCE</scope>
    <source>
        <strain evidence="3">KCTC 32182</strain>
    </source>
</reference>
<protein>
    <submittedName>
        <fullName evidence="3">Hydrolase</fullName>
    </submittedName>
</protein>
<evidence type="ECO:0000313" key="3">
    <source>
        <dbReference type="EMBL" id="GGY23445.1"/>
    </source>
</evidence>
<evidence type="ECO:0000313" key="4">
    <source>
        <dbReference type="Proteomes" id="UP000645257"/>
    </source>
</evidence>
<dbReference type="InterPro" id="IPR036380">
    <property type="entry name" value="Isochorismatase-like_sf"/>
</dbReference>
<dbReference type="PANTHER" id="PTHR43540:SF14">
    <property type="entry name" value="ISOCHORISMATASE"/>
    <property type="match status" value="1"/>
</dbReference>
<gene>
    <name evidence="3" type="ORF">GCM10011289_29070</name>
</gene>
<dbReference type="AlphaFoldDB" id="A0A918UBG1"/>
<dbReference type="InterPro" id="IPR000868">
    <property type="entry name" value="Isochorismatase-like_dom"/>
</dbReference>
<dbReference type="Pfam" id="PF00857">
    <property type="entry name" value="Isochorismatase"/>
    <property type="match status" value="1"/>
</dbReference>
<organism evidence="3 4">
    <name type="scientific">Paludibacterium paludis</name>
    <dbReference type="NCBI Taxonomy" id="1225769"/>
    <lineage>
        <taxon>Bacteria</taxon>
        <taxon>Pseudomonadati</taxon>
        <taxon>Pseudomonadota</taxon>
        <taxon>Betaproteobacteria</taxon>
        <taxon>Neisseriales</taxon>
        <taxon>Chromobacteriaceae</taxon>
        <taxon>Paludibacterium</taxon>
    </lineage>
</organism>
<keyword evidence="1 3" id="KW-0378">Hydrolase</keyword>
<dbReference type="Proteomes" id="UP000645257">
    <property type="component" value="Unassembled WGS sequence"/>
</dbReference>
<keyword evidence="4" id="KW-1185">Reference proteome</keyword>
<comment type="caution">
    <text evidence="3">The sequence shown here is derived from an EMBL/GenBank/DDBJ whole genome shotgun (WGS) entry which is preliminary data.</text>
</comment>
<dbReference type="SUPFAM" id="SSF52499">
    <property type="entry name" value="Isochorismatase-like hydrolases"/>
    <property type="match status" value="1"/>
</dbReference>
<name>A0A918UBG1_9NEIS</name>
<dbReference type="EMBL" id="BMYX01000018">
    <property type="protein sequence ID" value="GGY23445.1"/>
    <property type="molecule type" value="Genomic_DNA"/>
</dbReference>
<feature type="domain" description="Isochorismatase-like" evidence="2">
    <location>
        <begin position="4"/>
        <end position="142"/>
    </location>
</feature>
<dbReference type="RefSeq" id="WP_189535589.1">
    <property type="nucleotide sequence ID" value="NZ_BMYX01000018.1"/>
</dbReference>
<evidence type="ECO:0000259" key="2">
    <source>
        <dbReference type="Pfam" id="PF00857"/>
    </source>
</evidence>
<sequence length="175" mass="18950">MTDTALLIIDVQVGVVDGELRAARLDSVLANLNLAIARARERGYPVIFVQHEEEDLPHGSPGWQLHPGLAREEGDACVGKRYGDSFCDTGLSALLTDHGVDRLWVGGCATDFCVDSTVRNAVSLGYQVTVIRDAHTTLSAFDLDAEQVIDHFNAVWSATRATPEPLRVVPAAQLE</sequence>
<accession>A0A918UBG1</accession>
<proteinExistence type="predicted"/>
<evidence type="ECO:0000256" key="1">
    <source>
        <dbReference type="ARBA" id="ARBA00022801"/>
    </source>
</evidence>